<reference evidence="2 3" key="1">
    <citation type="submission" date="2019-08" db="EMBL/GenBank/DDBJ databases">
        <title>Lentzea from Indian Himalayas.</title>
        <authorList>
            <person name="Mandal S."/>
            <person name="Mallick Gupta A."/>
            <person name="Maiti P.K."/>
            <person name="Sarkar J."/>
            <person name="Mandal S."/>
        </authorList>
    </citation>
    <scope>NUCLEOTIDE SEQUENCE [LARGE SCALE GENOMIC DNA]</scope>
    <source>
        <strain evidence="2 3">PSKA42</strain>
    </source>
</reference>
<feature type="domain" description="SnoaL-like" evidence="1">
    <location>
        <begin position="30"/>
        <end position="132"/>
    </location>
</feature>
<organism evidence="2 3">
    <name type="scientific">Lentzea indica</name>
    <dbReference type="NCBI Taxonomy" id="2604800"/>
    <lineage>
        <taxon>Bacteria</taxon>
        <taxon>Bacillati</taxon>
        <taxon>Actinomycetota</taxon>
        <taxon>Actinomycetes</taxon>
        <taxon>Pseudonocardiales</taxon>
        <taxon>Pseudonocardiaceae</taxon>
        <taxon>Lentzea</taxon>
    </lineage>
</organism>
<dbReference type="SUPFAM" id="SSF54427">
    <property type="entry name" value="NTF2-like"/>
    <property type="match status" value="1"/>
</dbReference>
<protein>
    <submittedName>
        <fullName evidence="2">Nuclear transport factor 2 family protein</fullName>
    </submittedName>
</protein>
<sequence length="142" mass="15457">MSIRSTAHPHIDNHSCTTMVVDTDAITSLHRALEAGQSGDELRRFFTADAVTVEHPNLIKPTGSRATVDEMLAASVKGAGMLSSQKYDVHSALRSGDTAILRLTWTGVLRTGDQLVAHIAQFINTRDGLISSIETFDCYEPF</sequence>
<dbReference type="InterPro" id="IPR032710">
    <property type="entry name" value="NTF2-like_dom_sf"/>
</dbReference>
<name>A0ABX1FF66_9PSEU</name>
<gene>
    <name evidence="2" type="ORF">FXN61_10765</name>
</gene>
<dbReference type="Gene3D" id="3.10.450.50">
    <property type="match status" value="1"/>
</dbReference>
<evidence type="ECO:0000313" key="2">
    <source>
        <dbReference type="EMBL" id="NKE57286.1"/>
    </source>
</evidence>
<evidence type="ECO:0000259" key="1">
    <source>
        <dbReference type="Pfam" id="PF12680"/>
    </source>
</evidence>
<dbReference type="Pfam" id="PF12680">
    <property type="entry name" value="SnoaL_2"/>
    <property type="match status" value="1"/>
</dbReference>
<dbReference type="Proteomes" id="UP001515943">
    <property type="component" value="Unassembled WGS sequence"/>
</dbReference>
<accession>A0ABX1FF66</accession>
<keyword evidence="3" id="KW-1185">Reference proteome</keyword>
<dbReference type="EMBL" id="VSRL01000029">
    <property type="protein sequence ID" value="NKE57286.1"/>
    <property type="molecule type" value="Genomic_DNA"/>
</dbReference>
<dbReference type="InterPro" id="IPR037401">
    <property type="entry name" value="SnoaL-like"/>
</dbReference>
<proteinExistence type="predicted"/>
<comment type="caution">
    <text evidence="2">The sequence shown here is derived from an EMBL/GenBank/DDBJ whole genome shotgun (WGS) entry which is preliminary data.</text>
</comment>
<evidence type="ECO:0000313" key="3">
    <source>
        <dbReference type="Proteomes" id="UP001515943"/>
    </source>
</evidence>